<dbReference type="InterPro" id="IPR036396">
    <property type="entry name" value="Cyt_P450_sf"/>
</dbReference>
<dbReference type="RefSeq" id="WP_395513928.1">
    <property type="nucleotide sequence ID" value="NZ_JBBDHD010000214.1"/>
</dbReference>
<dbReference type="Pfam" id="PF00067">
    <property type="entry name" value="p450"/>
    <property type="match status" value="1"/>
</dbReference>
<keyword evidence="5" id="KW-0560">Oxidoreductase</keyword>
<dbReference type="PANTHER" id="PTHR24286:SF24">
    <property type="entry name" value="LANOSTEROL 14-ALPHA DEMETHYLASE"/>
    <property type="match status" value="1"/>
</dbReference>
<dbReference type="EMBL" id="JBBDHD010000214">
    <property type="protein sequence ID" value="MFH7600351.1"/>
    <property type="molecule type" value="Genomic_DNA"/>
</dbReference>
<dbReference type="PANTHER" id="PTHR24286">
    <property type="entry name" value="CYTOCHROME P450 26"/>
    <property type="match status" value="1"/>
</dbReference>
<keyword evidence="3" id="KW-0349">Heme</keyword>
<comment type="caution">
    <text evidence="8">The sequence shown here is derived from an EMBL/GenBank/DDBJ whole genome shotgun (WGS) entry which is preliminary data.</text>
</comment>
<sequence>MSPTFPLLDSTLPLLARGYRWAPGLIRRHGGGPAVRTRLMGRPALLLHGPEAVDFFYDEHHVLRHGALPGPVLDTLFGRGAVHTLDGALHRGRKSLFVSLLMADGAVDSLVALAGKHWLRAAEDWRGREVVLFDEAAAVLAGAVCAWAGVPVTEEGARRLAEDCTAMVDGFATAGPRHWKARRARARQEAALAGAVEAVRAAAGPARGGPGVLDAVAGGPGVLDAVAGHRDCDGRLLDPRTAAVELLNILRPTVAVAWFTAFAAHALHRTPRLRAELRTGGAPYARAFAHEVRRFYPFVPFVGGLAARDLRFGPEQVPEGTLVLLDVHGHHRDPGLWTDPHRFDPLRFLGREPGPAELIPQGGGDARTGHRCPGEDITVGLLAALVPALAGLDADVPEQDLRIPLDRIPTRPRSGFVLSVPAGR</sequence>
<keyword evidence="4" id="KW-0479">Metal-binding</keyword>
<comment type="similarity">
    <text evidence="2">Belongs to the cytochrome P450 family.</text>
</comment>
<evidence type="ECO:0000313" key="8">
    <source>
        <dbReference type="EMBL" id="MFH7600351.1"/>
    </source>
</evidence>
<evidence type="ECO:0000313" key="9">
    <source>
        <dbReference type="Proteomes" id="UP001610631"/>
    </source>
</evidence>
<gene>
    <name evidence="8" type="ORF">WDV06_35415</name>
</gene>
<evidence type="ECO:0000256" key="6">
    <source>
        <dbReference type="ARBA" id="ARBA00023004"/>
    </source>
</evidence>
<comment type="cofactor">
    <cofactor evidence="1">
        <name>heme</name>
        <dbReference type="ChEBI" id="CHEBI:30413"/>
    </cofactor>
</comment>
<keyword evidence="6" id="KW-0408">Iron</keyword>
<name>A0ABW7PPJ8_9ACTN</name>
<dbReference type="Proteomes" id="UP001610631">
    <property type="component" value="Unassembled WGS sequence"/>
</dbReference>
<evidence type="ECO:0000256" key="5">
    <source>
        <dbReference type="ARBA" id="ARBA00023002"/>
    </source>
</evidence>
<dbReference type="InterPro" id="IPR001128">
    <property type="entry name" value="Cyt_P450"/>
</dbReference>
<dbReference type="Gene3D" id="1.10.630.10">
    <property type="entry name" value="Cytochrome P450"/>
    <property type="match status" value="1"/>
</dbReference>
<evidence type="ECO:0000256" key="3">
    <source>
        <dbReference type="ARBA" id="ARBA00022617"/>
    </source>
</evidence>
<dbReference type="CDD" id="cd11067">
    <property type="entry name" value="CYP152"/>
    <property type="match status" value="1"/>
</dbReference>
<evidence type="ECO:0000256" key="1">
    <source>
        <dbReference type="ARBA" id="ARBA00001971"/>
    </source>
</evidence>
<accession>A0ABW7PPJ8</accession>
<evidence type="ECO:0000256" key="2">
    <source>
        <dbReference type="ARBA" id="ARBA00010617"/>
    </source>
</evidence>
<keyword evidence="7" id="KW-0503">Monooxygenase</keyword>
<reference evidence="8 9" key="1">
    <citation type="submission" date="2024-03" db="EMBL/GenBank/DDBJ databases">
        <title>Whole genome sequencing of Streptomyces racemochromogenes, to identify antimicrobial biosynthetic gene clusters.</title>
        <authorList>
            <person name="Suryawanshi P."/>
            <person name="Krishnaraj P.U."/>
            <person name="Arun Y.P."/>
            <person name="Suryawanshi M.P."/>
            <person name="Rakshit O."/>
        </authorList>
    </citation>
    <scope>NUCLEOTIDE SEQUENCE [LARGE SCALE GENOMIC DNA]</scope>
    <source>
        <strain evidence="8 9">AUDT626</strain>
    </source>
</reference>
<evidence type="ECO:0000256" key="7">
    <source>
        <dbReference type="ARBA" id="ARBA00023033"/>
    </source>
</evidence>
<protein>
    <submittedName>
        <fullName evidence="8">Cytochrome P450</fullName>
    </submittedName>
</protein>
<proteinExistence type="inferred from homology"/>
<organism evidence="8 9">
    <name type="scientific">Streptomyces racemochromogenes</name>
    <dbReference type="NCBI Taxonomy" id="67353"/>
    <lineage>
        <taxon>Bacteria</taxon>
        <taxon>Bacillati</taxon>
        <taxon>Actinomycetota</taxon>
        <taxon>Actinomycetes</taxon>
        <taxon>Kitasatosporales</taxon>
        <taxon>Streptomycetaceae</taxon>
        <taxon>Streptomyces</taxon>
    </lineage>
</organism>
<dbReference type="SUPFAM" id="SSF48264">
    <property type="entry name" value="Cytochrome P450"/>
    <property type="match status" value="1"/>
</dbReference>
<keyword evidence="9" id="KW-1185">Reference proteome</keyword>
<evidence type="ECO:0000256" key="4">
    <source>
        <dbReference type="ARBA" id="ARBA00022723"/>
    </source>
</evidence>